<dbReference type="Pfam" id="PF10428">
    <property type="entry name" value="SOG2"/>
    <property type="match status" value="2"/>
</dbReference>
<dbReference type="InterPro" id="IPR055414">
    <property type="entry name" value="LRR_R13L4/SHOC2-like"/>
</dbReference>
<dbReference type="EMBL" id="MCBS01023349">
    <property type="protein sequence ID" value="RKF75517.1"/>
    <property type="molecule type" value="Genomic_DNA"/>
</dbReference>
<dbReference type="SMART" id="SM00364">
    <property type="entry name" value="LRR_BAC"/>
    <property type="match status" value="4"/>
</dbReference>
<evidence type="ECO:0000313" key="6">
    <source>
        <dbReference type="Proteomes" id="UP000285326"/>
    </source>
</evidence>
<dbReference type="Pfam" id="PF23598">
    <property type="entry name" value="LRR_14"/>
    <property type="match status" value="1"/>
</dbReference>
<feature type="domain" description="Disease resistance R13L4/SHOC-2-like LRR" evidence="4">
    <location>
        <begin position="139"/>
        <end position="214"/>
    </location>
</feature>
<evidence type="ECO:0000256" key="3">
    <source>
        <dbReference type="SAM" id="MobiDB-lite"/>
    </source>
</evidence>
<feature type="region of interest" description="Disordered" evidence="3">
    <location>
        <begin position="1"/>
        <end position="47"/>
    </location>
</feature>
<sequence>MERPAAVGPISQSIGRPKQDNGNSRMVHQTTNNRRPPKLVRSTMSNSSLSSQVPISAAQFVTLAREAMKNALEENQTKAAEAKSVSDELKPGVTIDLSHKQIQRFPDEVVDIIKNELERLALSHNQLTSFPSRFYECKSLRYLNVRNNLIREFPQCICELSSLEILDFGRNKLKSLPPQIVKLTSLKVLSVQKNRIDILPLCLADMGSLQVLKLDGNPIRFPPKEILHPHPKSPVTGYPLDTDLDEPTITLHIKRFLKQKQIADRSDLESGVSEPNEGAENQRPMKRVISGRFPIKVNGSEVSDVRSPALARPPPIPSRSHYRGLSQQNSGMRRSGVMPLTIGNANERIRSNSDVILQPVREQRVFSQFRRMGAFQKKASELGTVDESKTNRNNHYRGLSHGSAMTGNSIGRASSFKSPVSPADSITQRTNYVRRLSSLPEHKRELVSPDPDVEAAKSILYALFQVHPLIQSLLGVARDVTSKRTSLERVFYNASTHVEELDKTIQDFMISSGEDEEGSTRSSENVRHACVTCVNAYIHVLNLLQSNVNPLIENGDPRYIRTLLLLLYGSTCEVYAAHMSFLKKGRTQSRKELENTVKSKDKANQSNQKEKSIALTHRKTNKGFRLRSATVVHGSAIQHSSLNSHPLPFQGEGRSATASSINSREAYVSPSSALTLNRVNAFTEEDNLFEKIFLRLQQSLEITTRAIPFLHSQFLASMKISNQQSYSDQPKKIWQLLIHKCLIVAQNAEILKYRISSIKLKEPGIRTQGAFWELCYNFINAFSDLLIKVKDAMSITPLLNKEVLAVLRPLHKSIKDTAQLIQSSPWSSLVSSTSSGVIGSRPTKARSQKSVPTTPVSAALGSISHSSTTSTNQNVSNGFMLTGNVFERADALLSMNGSVASSRNNMTSSLGSTGSTDNNIPTPVLTPANSFSSKYKAMGKVILS</sequence>
<feature type="region of interest" description="Disordered" evidence="3">
    <location>
        <begin position="264"/>
        <end position="285"/>
    </location>
</feature>
<feature type="region of interest" description="Disordered" evidence="3">
    <location>
        <begin position="304"/>
        <end position="335"/>
    </location>
</feature>
<feature type="compositionally biased region" description="Basic and acidic residues" evidence="3">
    <location>
        <begin position="589"/>
        <end position="612"/>
    </location>
</feature>
<dbReference type="AlphaFoldDB" id="A0A420ILW4"/>
<comment type="caution">
    <text evidence="5">The sequence shown here is derived from an EMBL/GenBank/DDBJ whole genome shotgun (WGS) entry which is preliminary data.</text>
</comment>
<dbReference type="SUPFAM" id="SSF52075">
    <property type="entry name" value="Outer arm dynein light chain 1"/>
    <property type="match status" value="1"/>
</dbReference>
<feature type="region of interest" description="Disordered" evidence="3">
    <location>
        <begin position="828"/>
        <end position="853"/>
    </location>
</feature>
<keyword evidence="2" id="KW-0677">Repeat</keyword>
<dbReference type="InterPro" id="IPR003591">
    <property type="entry name" value="Leu-rich_rpt_typical-subtyp"/>
</dbReference>
<keyword evidence="1" id="KW-0433">Leucine-rich repeat</keyword>
<name>A0A420ILW4_9PEZI</name>
<evidence type="ECO:0000259" key="4">
    <source>
        <dbReference type="Pfam" id="PF23598"/>
    </source>
</evidence>
<dbReference type="InterPro" id="IPR050216">
    <property type="entry name" value="LRR_domain-containing"/>
</dbReference>
<feature type="region of interest" description="Disordered" evidence="3">
    <location>
        <begin position="587"/>
        <end position="616"/>
    </location>
</feature>
<dbReference type="InterPro" id="IPR019487">
    <property type="entry name" value="RAM_signalling_pathway_SOG2"/>
</dbReference>
<reference evidence="5 6" key="1">
    <citation type="journal article" date="2018" name="BMC Genomics">
        <title>Comparative genome analyses reveal sequence features reflecting distinct modes of host-adaptation between dicot and monocot powdery mildew.</title>
        <authorList>
            <person name="Wu Y."/>
            <person name="Ma X."/>
            <person name="Pan Z."/>
            <person name="Kale S.D."/>
            <person name="Song Y."/>
            <person name="King H."/>
            <person name="Zhang Q."/>
            <person name="Presley C."/>
            <person name="Deng X."/>
            <person name="Wei C.I."/>
            <person name="Xiao S."/>
        </authorList>
    </citation>
    <scope>NUCLEOTIDE SEQUENCE [LARGE SCALE GENOMIC DNA]</scope>
    <source>
        <strain evidence="5">UMSG1</strain>
    </source>
</reference>
<proteinExistence type="predicted"/>
<feature type="compositionally biased region" description="Polar residues" evidence="3">
    <location>
        <begin position="10"/>
        <end position="34"/>
    </location>
</feature>
<dbReference type="SMART" id="SM00369">
    <property type="entry name" value="LRR_TYP"/>
    <property type="match status" value="4"/>
</dbReference>
<evidence type="ECO:0000313" key="5">
    <source>
        <dbReference type="EMBL" id="RKF75517.1"/>
    </source>
</evidence>
<evidence type="ECO:0000256" key="1">
    <source>
        <dbReference type="ARBA" id="ARBA00022614"/>
    </source>
</evidence>
<protein>
    <submittedName>
        <fullName evidence="5">Putative ram signaling pathway protein</fullName>
    </submittedName>
</protein>
<accession>A0A420ILW4</accession>
<dbReference type="GO" id="GO:0005737">
    <property type="term" value="C:cytoplasm"/>
    <property type="evidence" value="ECO:0007669"/>
    <property type="project" value="TreeGrafter"/>
</dbReference>
<dbReference type="Proteomes" id="UP000285326">
    <property type="component" value="Unassembled WGS sequence"/>
</dbReference>
<dbReference type="InterPro" id="IPR032675">
    <property type="entry name" value="LRR_dom_sf"/>
</dbReference>
<dbReference type="PANTHER" id="PTHR48051:SF54">
    <property type="entry name" value="LEUCINE-RICH REPEAT-CONTAINING PROTEIN"/>
    <property type="match status" value="1"/>
</dbReference>
<feature type="compositionally biased region" description="Low complexity" evidence="3">
    <location>
        <begin position="828"/>
        <end position="840"/>
    </location>
</feature>
<gene>
    <name evidence="5" type="ORF">GcM1_233041</name>
</gene>
<dbReference type="Gene3D" id="3.80.10.10">
    <property type="entry name" value="Ribonuclease Inhibitor"/>
    <property type="match status" value="1"/>
</dbReference>
<dbReference type="PANTHER" id="PTHR48051">
    <property type="match status" value="1"/>
</dbReference>
<evidence type="ECO:0000256" key="2">
    <source>
        <dbReference type="ARBA" id="ARBA00022737"/>
    </source>
</evidence>
<organism evidence="5 6">
    <name type="scientific">Golovinomyces cichoracearum</name>
    <dbReference type="NCBI Taxonomy" id="62708"/>
    <lineage>
        <taxon>Eukaryota</taxon>
        <taxon>Fungi</taxon>
        <taxon>Dikarya</taxon>
        <taxon>Ascomycota</taxon>
        <taxon>Pezizomycotina</taxon>
        <taxon>Leotiomycetes</taxon>
        <taxon>Erysiphales</taxon>
        <taxon>Erysiphaceae</taxon>
        <taxon>Golovinomyces</taxon>
    </lineage>
</organism>